<keyword evidence="3" id="KW-1185">Reference proteome</keyword>
<name>W7JB08_9PSEU</name>
<reference evidence="2 3" key="1">
    <citation type="journal article" date="2014" name="Genome Announc.">
        <title>Draft Genome Sequence of the Antitrypanosomally Active Sponge-Associated Bacterium Actinokineospora sp. Strain EG49.</title>
        <authorList>
            <person name="Harjes J."/>
            <person name="Ryu T."/>
            <person name="Abdelmohsen U.R."/>
            <person name="Moitinho-Silva L."/>
            <person name="Horn H."/>
            <person name="Ravasi T."/>
            <person name="Hentschel U."/>
        </authorList>
    </citation>
    <scope>NUCLEOTIDE SEQUENCE [LARGE SCALE GENOMIC DNA]</scope>
    <source>
        <strain evidence="2 3">EG49</strain>
    </source>
</reference>
<dbReference type="AlphaFoldDB" id="W7JB08"/>
<dbReference type="Proteomes" id="UP000019277">
    <property type="component" value="Unassembled WGS sequence"/>
</dbReference>
<comment type="caution">
    <text evidence="2">The sequence shown here is derived from an EMBL/GenBank/DDBJ whole genome shotgun (WGS) entry which is preliminary data.</text>
</comment>
<evidence type="ECO:0000313" key="2">
    <source>
        <dbReference type="EMBL" id="EWC63229.1"/>
    </source>
</evidence>
<feature type="region of interest" description="Disordered" evidence="1">
    <location>
        <begin position="1"/>
        <end position="36"/>
    </location>
</feature>
<sequence>MHPVDQVQLVPGPQQPDDRHRRPRARDIGVDHDRPRSHFRSWHCPTFLSSVLGEYPGRPGRNASTPHRDWARIEPESPGSRSFGVWSWWWGWARG</sequence>
<dbReference type="EMBL" id="AYXG01000051">
    <property type="protein sequence ID" value="EWC63229.1"/>
    <property type="molecule type" value="Genomic_DNA"/>
</dbReference>
<evidence type="ECO:0000313" key="3">
    <source>
        <dbReference type="Proteomes" id="UP000019277"/>
    </source>
</evidence>
<evidence type="ECO:0000256" key="1">
    <source>
        <dbReference type="SAM" id="MobiDB-lite"/>
    </source>
</evidence>
<accession>W7JB08</accession>
<organism evidence="2 3">
    <name type="scientific">Actinokineospora spheciospongiae</name>
    <dbReference type="NCBI Taxonomy" id="909613"/>
    <lineage>
        <taxon>Bacteria</taxon>
        <taxon>Bacillati</taxon>
        <taxon>Actinomycetota</taxon>
        <taxon>Actinomycetes</taxon>
        <taxon>Pseudonocardiales</taxon>
        <taxon>Pseudonocardiaceae</taxon>
        <taxon>Actinokineospora</taxon>
    </lineage>
</organism>
<feature type="compositionally biased region" description="Basic and acidic residues" evidence="1">
    <location>
        <begin position="16"/>
        <end position="36"/>
    </location>
</feature>
<protein>
    <submittedName>
        <fullName evidence="2">Uncharacterized protein</fullName>
    </submittedName>
</protein>
<proteinExistence type="predicted"/>
<gene>
    <name evidence="2" type="ORF">UO65_1443</name>
</gene>